<sequence>MITTLRQIFSKIRFRFFILFTILLFSVFSLTAQNDNQIVFQGELITMPNNIETFQWNQMPQTAFFNDGYYGWLQFDETPTLAIQNDFKTKGLELIEYIPHRAYLFYFPASTSIDYLKVSGVKSIIPVSTSLKQVSEIKEDLIGDWAIDNDKVLVNVQYHDKVDANVVIAEISRVPGLSIIENYKTSNIMQVSVAKANINQLAEIPFIKWIELIPAPDVKEDDGGRSLHRSSNLDTQTLSGRNYTGEGVGVIVRDDGVVGPHIDFQGRINNSQAAGSGNTHGDGVAGILAGAGNLDPTKRGMAAGAEVYVTNYASSFLDTATIGFIDSGAAQITNSSYGNGCNAGYTTVAQTVDAQTNTNVSLLHVFSAGNSNGNDCGYGAGGQWGNITGGHKQGKNVIATANVFANGGLVSSSSRGPAYDGRIKPDITAHGQGQLSTDENNGYLSFGGTSGAAPGIAGVSAQLYQAYMELNGGAMPESALIKAALLNTANDYGNVGPDFKFGWGLVNGLRAVKLLEDNRYLDDNISQGNTNNHSITIPADTKQVRFMLYWNDPAAAPGASTALVNDLDLKVTDPSSNQRLPWVLNTTPSSFLLDFPASFGEDRLNNMEQVLINDPQAGNYNIEISGFNIPAGVQHYYVVYEVLTENLVVTYPSGGEKFEAGNVEVIHWDLLNSGVGNTTVEYSIDNGANWTTIGSVSGDVTNINWFTPSVASGECLIRVSNGSDSYTSDNPFSISPIVTGVNVDQICPDEMTVNWNAISGATSYDVYLLGEKFMEVAGTSNTNSAAISITDPNQEFWVAVVAKGANGWESRRSIAINQSGGLLNCVLNNDVLVESLNNDLDNLQLVCSDDTSIVVSANVRNSGQNDQTQGFLISYQLDSEPIVQENFTETLTSGAQAIYEFTTPLELTTDGDHVLKVWTTLPGDEFLANDDLEEAFSLQLNPVALNLIEDFDTNGVPPPGWKIENVDNGITWEAATGLGADGQATTAAYINNYNYNNQGGLDILETVVYDLGGTDLVLNFDLAKAQYSASLNDGLRVEISTDCGVTFIPIYEKDDLELSTVDNYVGSLWGPSSASDWRTESIDLSAFEGSGEAVFKFVNINGYGNSTIIDNINVAGTLSINDNQFNTGLVLYPNPADNNFTVKVNNQFIETVTIYDLFGKEVAVIKANSNNQELNVNSSNLVSGMYLVGVKTDSGNAFKKLVVK</sequence>
<dbReference type="PROSITE" id="PS00138">
    <property type="entry name" value="SUBTILASE_SER"/>
    <property type="match status" value="1"/>
</dbReference>
<evidence type="ECO:0000259" key="8">
    <source>
        <dbReference type="Pfam" id="PF00082"/>
    </source>
</evidence>
<dbReference type="PRINTS" id="PR00723">
    <property type="entry name" value="SUBTILISIN"/>
</dbReference>
<keyword evidence="2 6" id="KW-0645">Protease</keyword>
<dbReference type="CDD" id="cd04842">
    <property type="entry name" value="Peptidases_S8_Kp43_protease"/>
    <property type="match status" value="1"/>
</dbReference>
<reference evidence="10 11" key="1">
    <citation type="submission" date="2021-03" db="EMBL/GenBank/DDBJ databases">
        <title>Winogradskyella sp. nov., isolated from costal sediment.</title>
        <authorList>
            <person name="Gao C."/>
        </authorList>
    </citation>
    <scope>NUCLEOTIDE SEQUENCE [LARGE SCALE GENOMIC DNA]</scope>
    <source>
        <strain evidence="10 11">DF17</strain>
    </source>
</reference>
<dbReference type="InterPro" id="IPR008979">
    <property type="entry name" value="Galactose-bd-like_sf"/>
</dbReference>
<feature type="domain" description="Secretion system C-terminal sorting" evidence="9">
    <location>
        <begin position="1131"/>
        <end position="1203"/>
    </location>
</feature>
<dbReference type="RefSeq" id="WP_208155016.1">
    <property type="nucleotide sequence ID" value="NZ_JAGEVF010000011.1"/>
</dbReference>
<evidence type="ECO:0000256" key="5">
    <source>
        <dbReference type="ARBA" id="ARBA00022825"/>
    </source>
</evidence>
<evidence type="ECO:0000256" key="3">
    <source>
        <dbReference type="ARBA" id="ARBA00022729"/>
    </source>
</evidence>
<dbReference type="Gene3D" id="2.60.40.10">
    <property type="entry name" value="Immunoglobulins"/>
    <property type="match status" value="1"/>
</dbReference>
<dbReference type="PANTHER" id="PTHR43399">
    <property type="entry name" value="SUBTILISIN-RELATED"/>
    <property type="match status" value="1"/>
</dbReference>
<evidence type="ECO:0000256" key="4">
    <source>
        <dbReference type="ARBA" id="ARBA00022801"/>
    </source>
</evidence>
<dbReference type="PROSITE" id="PS51892">
    <property type="entry name" value="SUBTILASE"/>
    <property type="match status" value="1"/>
</dbReference>
<dbReference type="EMBL" id="JAGEVF010000011">
    <property type="protein sequence ID" value="MBO3117660.1"/>
    <property type="molecule type" value="Genomic_DNA"/>
</dbReference>
<keyword evidence="7" id="KW-1133">Transmembrane helix</keyword>
<accession>A0ABS3T4J8</accession>
<keyword evidence="7" id="KW-0812">Transmembrane</keyword>
<feature type="active site" description="Charge relay system" evidence="6">
    <location>
        <position position="450"/>
    </location>
</feature>
<protein>
    <submittedName>
        <fullName evidence="10">S8 family serine peptidase</fullName>
    </submittedName>
</protein>
<name>A0ABS3T4J8_9FLAO</name>
<keyword evidence="7" id="KW-0472">Membrane</keyword>
<dbReference type="SUPFAM" id="SSF52743">
    <property type="entry name" value="Subtilisin-like"/>
    <property type="match status" value="1"/>
</dbReference>
<keyword evidence="11" id="KW-1185">Reference proteome</keyword>
<feature type="active site" description="Charge relay system" evidence="6">
    <location>
        <position position="254"/>
    </location>
</feature>
<dbReference type="InterPro" id="IPR051048">
    <property type="entry name" value="Peptidase_S8/S53_subtilisin"/>
</dbReference>
<feature type="transmembrane region" description="Helical" evidence="7">
    <location>
        <begin position="12"/>
        <end position="32"/>
    </location>
</feature>
<feature type="domain" description="Peptidase S8/S53" evidence="8">
    <location>
        <begin position="245"/>
        <end position="504"/>
    </location>
</feature>
<evidence type="ECO:0000313" key="10">
    <source>
        <dbReference type="EMBL" id="MBO3117660.1"/>
    </source>
</evidence>
<evidence type="ECO:0000256" key="7">
    <source>
        <dbReference type="SAM" id="Phobius"/>
    </source>
</evidence>
<comment type="similarity">
    <text evidence="1 6">Belongs to the peptidase S8 family.</text>
</comment>
<dbReference type="Gene3D" id="3.40.50.200">
    <property type="entry name" value="Peptidase S8/S53 domain"/>
    <property type="match status" value="1"/>
</dbReference>
<dbReference type="InterPro" id="IPR026444">
    <property type="entry name" value="Secre_tail"/>
</dbReference>
<keyword evidence="4 6" id="KW-0378">Hydrolase</keyword>
<evidence type="ECO:0000256" key="1">
    <source>
        <dbReference type="ARBA" id="ARBA00011073"/>
    </source>
</evidence>
<dbReference type="Gene3D" id="2.60.120.380">
    <property type="match status" value="1"/>
</dbReference>
<keyword evidence="5 6" id="KW-0720">Serine protease</keyword>
<dbReference type="Gene3D" id="2.60.120.260">
    <property type="entry name" value="Galactose-binding domain-like"/>
    <property type="match status" value="1"/>
</dbReference>
<proteinExistence type="inferred from homology"/>
<dbReference type="InterPro" id="IPR034058">
    <property type="entry name" value="TagA/B/C/D_pept_dom"/>
</dbReference>
<dbReference type="Pfam" id="PF18962">
    <property type="entry name" value="Por_Secre_tail"/>
    <property type="match status" value="1"/>
</dbReference>
<dbReference type="Pfam" id="PF00082">
    <property type="entry name" value="Peptidase_S8"/>
    <property type="match status" value="1"/>
</dbReference>
<dbReference type="InterPro" id="IPR015500">
    <property type="entry name" value="Peptidase_S8_subtilisin-rel"/>
</dbReference>
<gene>
    <name evidence="10" type="ORF">J4050_12960</name>
</gene>
<dbReference type="InterPro" id="IPR000209">
    <property type="entry name" value="Peptidase_S8/S53_dom"/>
</dbReference>
<dbReference type="SUPFAM" id="SSF49785">
    <property type="entry name" value="Galactose-binding domain-like"/>
    <property type="match status" value="1"/>
</dbReference>
<evidence type="ECO:0000256" key="2">
    <source>
        <dbReference type="ARBA" id="ARBA00022670"/>
    </source>
</evidence>
<dbReference type="InterPro" id="IPR013783">
    <property type="entry name" value="Ig-like_fold"/>
</dbReference>
<dbReference type="InterPro" id="IPR036852">
    <property type="entry name" value="Peptidase_S8/S53_dom_sf"/>
</dbReference>
<keyword evidence="3" id="KW-0732">Signal</keyword>
<comment type="caution">
    <text evidence="10">The sequence shown here is derived from an EMBL/GenBank/DDBJ whole genome shotgun (WGS) entry which is preliminary data.</text>
</comment>
<dbReference type="InterPro" id="IPR023828">
    <property type="entry name" value="Peptidase_S8_Ser-AS"/>
</dbReference>
<evidence type="ECO:0000259" key="9">
    <source>
        <dbReference type="Pfam" id="PF18962"/>
    </source>
</evidence>
<organism evidence="10 11">
    <name type="scientific">Winogradskyella pelagia</name>
    <dbReference type="NCBI Taxonomy" id="2819984"/>
    <lineage>
        <taxon>Bacteria</taxon>
        <taxon>Pseudomonadati</taxon>
        <taxon>Bacteroidota</taxon>
        <taxon>Flavobacteriia</taxon>
        <taxon>Flavobacteriales</taxon>
        <taxon>Flavobacteriaceae</taxon>
        <taxon>Winogradskyella</taxon>
    </lineage>
</organism>
<dbReference type="NCBIfam" id="TIGR04183">
    <property type="entry name" value="Por_Secre_tail"/>
    <property type="match status" value="1"/>
</dbReference>
<evidence type="ECO:0000256" key="6">
    <source>
        <dbReference type="PROSITE-ProRule" id="PRU01240"/>
    </source>
</evidence>
<dbReference type="Proteomes" id="UP000676776">
    <property type="component" value="Unassembled WGS sequence"/>
</dbReference>
<dbReference type="PANTHER" id="PTHR43399:SF4">
    <property type="entry name" value="CELL WALL-ASSOCIATED PROTEASE"/>
    <property type="match status" value="1"/>
</dbReference>
<feature type="active site" description="Charge relay system" evidence="6">
    <location>
        <position position="280"/>
    </location>
</feature>
<evidence type="ECO:0000313" key="11">
    <source>
        <dbReference type="Proteomes" id="UP000676776"/>
    </source>
</evidence>